<dbReference type="EMBL" id="PP931175">
    <property type="protein sequence ID" value="XCH45285.1"/>
    <property type="molecule type" value="Genomic_DNA"/>
</dbReference>
<proteinExistence type="predicted"/>
<protein>
    <submittedName>
        <fullName evidence="1">Uncharacterized protein</fullName>
    </submittedName>
</protein>
<name>A0AAU8GS88_9VIRU</name>
<accession>A0AAU8GS88</accession>
<reference evidence="1" key="1">
    <citation type="submission" date="2024-06" db="EMBL/GenBank/DDBJ databases">
        <authorList>
            <person name="Yerushalmy O."/>
            <person name="Alkalay-Oren S."/>
            <person name="Coppenhagn-Glazer S."/>
            <person name="Hazan R."/>
        </authorList>
    </citation>
    <scope>NUCLEOTIDE SEQUENCE</scope>
</reference>
<organism evidence="1">
    <name type="scientific">Pseudomonas phage PACT201</name>
    <dbReference type="NCBI Taxonomy" id="3230130"/>
    <lineage>
        <taxon>Viruses</taxon>
    </lineage>
</organism>
<sequence length="89" mass="10091">MLVIRFKGWSVKLDSTRWAALGNMASGLSTARRAATYRTWRDRFSWHAAIRPAEPKEGGEVEVFICDSRMPQDEWRAVGTGVAAYESDR</sequence>
<evidence type="ECO:0000313" key="1">
    <source>
        <dbReference type="EMBL" id="XCH45285.1"/>
    </source>
</evidence>